<evidence type="ECO:0000256" key="2">
    <source>
        <dbReference type="ARBA" id="ARBA00009347"/>
    </source>
</evidence>
<gene>
    <name evidence="8" type="ORF">GKO32_12030</name>
</gene>
<feature type="domain" description="Acyl-CoA dehydrogenase/oxidase N-terminal" evidence="7">
    <location>
        <begin position="11"/>
        <end position="97"/>
    </location>
</feature>
<keyword evidence="9" id="KW-1185">Reference proteome</keyword>
<evidence type="ECO:0000259" key="6">
    <source>
        <dbReference type="Pfam" id="PF00441"/>
    </source>
</evidence>
<dbReference type="Gene3D" id="1.20.140.10">
    <property type="entry name" value="Butyryl-CoA Dehydrogenase, subunit A, domain 3"/>
    <property type="match status" value="1"/>
</dbReference>
<dbReference type="RefSeq" id="WP_154756924.1">
    <property type="nucleotide sequence ID" value="NZ_WMBA01000014.1"/>
</dbReference>
<feature type="domain" description="Acyl-CoA dehydrogenase/oxidase C-terminal" evidence="6">
    <location>
        <begin position="195"/>
        <end position="320"/>
    </location>
</feature>
<dbReference type="AlphaFoldDB" id="A0A6N7Z0B0"/>
<dbReference type="InterPro" id="IPR009075">
    <property type="entry name" value="AcylCo_DH/oxidase_C"/>
</dbReference>
<dbReference type="EMBL" id="WMBA01000014">
    <property type="protein sequence ID" value="MTD54703.1"/>
    <property type="molecule type" value="Genomic_DNA"/>
</dbReference>
<dbReference type="InterPro" id="IPR013786">
    <property type="entry name" value="AcylCoA_DH/ox_N"/>
</dbReference>
<protein>
    <submittedName>
        <fullName evidence="8">Acyl-CoA dehydrogenase</fullName>
    </submittedName>
</protein>
<dbReference type="Pfam" id="PF02771">
    <property type="entry name" value="Acyl-CoA_dh_N"/>
    <property type="match status" value="1"/>
</dbReference>
<name>A0A6N7Z0B0_9PSEU</name>
<dbReference type="Pfam" id="PF00441">
    <property type="entry name" value="Acyl-CoA_dh_1"/>
    <property type="match status" value="1"/>
</dbReference>
<proteinExistence type="inferred from homology"/>
<dbReference type="InterPro" id="IPR009100">
    <property type="entry name" value="AcylCoA_DH/oxidase_NM_dom_sf"/>
</dbReference>
<comment type="similarity">
    <text evidence="2">Belongs to the acyl-CoA dehydrogenase family.</text>
</comment>
<dbReference type="Gene3D" id="1.10.540.10">
    <property type="entry name" value="Acyl-CoA dehydrogenase/oxidase, N-terminal domain"/>
    <property type="match status" value="1"/>
</dbReference>
<comment type="caution">
    <text evidence="8">The sequence shown here is derived from an EMBL/GenBank/DDBJ whole genome shotgun (WGS) entry which is preliminary data.</text>
</comment>
<sequence length="356" mass="37835">MTEPLVPDPALSAAAHEFFSDHAGAATEFDQKGQFPGELWHATEELGLTLIAVDESHGGSGGSLTDLLTVLMTAARYAAPLPLAETALAAYLLTSAGVAVPPGPLTIAPPGAGNTLRLSDGRLQGIVDDIPWARFATLVIALVHDDDGRAHVVAFDPSRCDREDGEDLAGMPRDRLRVEDPAVVDAITGITAADLFAKGALMRAGQMAGSLAATHRLTGRYVEDRVQFGRPIGRFQAVQAHTVATAQAAEVTAMSTWRAAAAAGRRPARFEAFAAKLVANESARVAVRAAHQAHGAIGMTREYPLHLHTRRLNSWQHEFGSERELSTAIGNAVTKTSFARTIADHNPEIEVAWPRT</sequence>
<comment type="cofactor">
    <cofactor evidence="1">
        <name>FAD</name>
        <dbReference type="ChEBI" id="CHEBI:57692"/>
    </cofactor>
</comment>
<keyword evidence="3" id="KW-0285">Flavoprotein</keyword>
<dbReference type="GO" id="GO:0050660">
    <property type="term" value="F:flavin adenine dinucleotide binding"/>
    <property type="evidence" value="ECO:0007669"/>
    <property type="project" value="InterPro"/>
</dbReference>
<evidence type="ECO:0000256" key="1">
    <source>
        <dbReference type="ARBA" id="ARBA00001974"/>
    </source>
</evidence>
<evidence type="ECO:0000256" key="3">
    <source>
        <dbReference type="ARBA" id="ARBA00022630"/>
    </source>
</evidence>
<evidence type="ECO:0000259" key="7">
    <source>
        <dbReference type="Pfam" id="PF02771"/>
    </source>
</evidence>
<evidence type="ECO:0000313" key="9">
    <source>
        <dbReference type="Proteomes" id="UP000440096"/>
    </source>
</evidence>
<evidence type="ECO:0000256" key="4">
    <source>
        <dbReference type="ARBA" id="ARBA00022827"/>
    </source>
</evidence>
<dbReference type="PANTHER" id="PTHR43884">
    <property type="entry name" value="ACYL-COA DEHYDROGENASE"/>
    <property type="match status" value="1"/>
</dbReference>
<dbReference type="PANTHER" id="PTHR43884:SF20">
    <property type="entry name" value="ACYL-COA DEHYDROGENASE FADE28"/>
    <property type="match status" value="1"/>
</dbReference>
<dbReference type="GO" id="GO:0003995">
    <property type="term" value="F:acyl-CoA dehydrogenase activity"/>
    <property type="evidence" value="ECO:0007669"/>
    <property type="project" value="TreeGrafter"/>
</dbReference>
<dbReference type="SUPFAM" id="SSF56645">
    <property type="entry name" value="Acyl-CoA dehydrogenase NM domain-like"/>
    <property type="match status" value="1"/>
</dbReference>
<accession>A0A6N7Z0B0</accession>
<organism evidence="8 9">
    <name type="scientific">Amycolatopsis pithecellobii</name>
    <dbReference type="NCBI Taxonomy" id="664692"/>
    <lineage>
        <taxon>Bacteria</taxon>
        <taxon>Bacillati</taxon>
        <taxon>Actinomycetota</taxon>
        <taxon>Actinomycetes</taxon>
        <taxon>Pseudonocardiales</taxon>
        <taxon>Pseudonocardiaceae</taxon>
        <taxon>Amycolatopsis</taxon>
    </lineage>
</organism>
<keyword evidence="5" id="KW-0560">Oxidoreductase</keyword>
<dbReference type="InterPro" id="IPR037069">
    <property type="entry name" value="AcylCoA_DH/ox_N_sf"/>
</dbReference>
<dbReference type="SUPFAM" id="SSF47203">
    <property type="entry name" value="Acyl-CoA dehydrogenase C-terminal domain-like"/>
    <property type="match status" value="1"/>
</dbReference>
<keyword evidence="4" id="KW-0274">FAD</keyword>
<dbReference type="InterPro" id="IPR036250">
    <property type="entry name" value="AcylCo_DH-like_C"/>
</dbReference>
<evidence type="ECO:0000313" key="8">
    <source>
        <dbReference type="EMBL" id="MTD54703.1"/>
    </source>
</evidence>
<dbReference type="OrthoDB" id="2450120at2"/>
<dbReference type="Proteomes" id="UP000440096">
    <property type="component" value="Unassembled WGS sequence"/>
</dbReference>
<reference evidence="8 9" key="1">
    <citation type="submission" date="2019-11" db="EMBL/GenBank/DDBJ databases">
        <title>Draft genome of Amycolatopsis RM579.</title>
        <authorList>
            <person name="Duangmal K."/>
            <person name="Mingma R."/>
        </authorList>
    </citation>
    <scope>NUCLEOTIDE SEQUENCE [LARGE SCALE GENOMIC DNA]</scope>
    <source>
        <strain evidence="8 9">RM579</strain>
    </source>
</reference>
<evidence type="ECO:0000256" key="5">
    <source>
        <dbReference type="ARBA" id="ARBA00023002"/>
    </source>
</evidence>